<evidence type="ECO:0000313" key="1">
    <source>
        <dbReference type="EMBL" id="QCD91530.1"/>
    </source>
</evidence>
<proteinExistence type="predicted"/>
<sequence>MIGLMRANLDAASNKQIRKSTRGIDILHVRFGVRRQQLDMEIGKHLGISEPDMKKYVVPYLKDQTSQEHSINEVRFRMRGVNQKVVQSNTMEVEPSTTPLLDGSLSYSWPAPFKAFVGGLIGMNEEKST</sequence>
<keyword evidence="2" id="KW-1185">Reference proteome</keyword>
<evidence type="ECO:0000313" key="2">
    <source>
        <dbReference type="Proteomes" id="UP000501690"/>
    </source>
</evidence>
<dbReference type="EMBL" id="CP039348">
    <property type="protein sequence ID" value="QCD91530.1"/>
    <property type="molecule type" value="Genomic_DNA"/>
</dbReference>
<organism evidence="1 2">
    <name type="scientific">Vigna unguiculata</name>
    <name type="common">Cowpea</name>
    <dbReference type="NCBI Taxonomy" id="3917"/>
    <lineage>
        <taxon>Eukaryota</taxon>
        <taxon>Viridiplantae</taxon>
        <taxon>Streptophyta</taxon>
        <taxon>Embryophyta</taxon>
        <taxon>Tracheophyta</taxon>
        <taxon>Spermatophyta</taxon>
        <taxon>Magnoliopsida</taxon>
        <taxon>eudicotyledons</taxon>
        <taxon>Gunneridae</taxon>
        <taxon>Pentapetalae</taxon>
        <taxon>rosids</taxon>
        <taxon>fabids</taxon>
        <taxon>Fabales</taxon>
        <taxon>Fabaceae</taxon>
        <taxon>Papilionoideae</taxon>
        <taxon>50 kb inversion clade</taxon>
        <taxon>NPAAA clade</taxon>
        <taxon>indigoferoid/millettioid clade</taxon>
        <taxon>Phaseoleae</taxon>
        <taxon>Vigna</taxon>
    </lineage>
</organism>
<name>A0A4D6LSS1_VIGUN</name>
<gene>
    <name evidence="1" type="ORF">DEO72_LG4g2496</name>
</gene>
<dbReference type="Proteomes" id="UP000501690">
    <property type="component" value="Linkage Group LG4"/>
</dbReference>
<dbReference type="AlphaFoldDB" id="A0A4D6LSS1"/>
<reference evidence="1 2" key="1">
    <citation type="submission" date="2019-04" db="EMBL/GenBank/DDBJ databases">
        <title>An improved genome assembly and genetic linkage map for asparagus bean, Vigna unguiculata ssp. sesquipedialis.</title>
        <authorList>
            <person name="Xia Q."/>
            <person name="Zhang R."/>
            <person name="Dong Y."/>
        </authorList>
    </citation>
    <scope>NUCLEOTIDE SEQUENCE [LARGE SCALE GENOMIC DNA]</scope>
    <source>
        <tissue evidence="1">Leaf</tissue>
    </source>
</reference>
<accession>A0A4D6LSS1</accession>
<protein>
    <submittedName>
        <fullName evidence="1">Palmitoyl-protein thioesterase</fullName>
    </submittedName>
</protein>